<evidence type="ECO:0000313" key="4">
    <source>
        <dbReference type="Proteomes" id="UP001174934"/>
    </source>
</evidence>
<organism evidence="3 4">
    <name type="scientific">Bombardia bombarda</name>
    <dbReference type="NCBI Taxonomy" id="252184"/>
    <lineage>
        <taxon>Eukaryota</taxon>
        <taxon>Fungi</taxon>
        <taxon>Dikarya</taxon>
        <taxon>Ascomycota</taxon>
        <taxon>Pezizomycotina</taxon>
        <taxon>Sordariomycetes</taxon>
        <taxon>Sordariomycetidae</taxon>
        <taxon>Sordariales</taxon>
        <taxon>Lasiosphaeriaceae</taxon>
        <taxon>Bombardia</taxon>
    </lineage>
</organism>
<feature type="region of interest" description="Disordered" evidence="2">
    <location>
        <begin position="598"/>
        <end position="645"/>
    </location>
</feature>
<keyword evidence="1" id="KW-0175">Coiled coil</keyword>
<keyword evidence="4" id="KW-1185">Reference proteome</keyword>
<evidence type="ECO:0000256" key="2">
    <source>
        <dbReference type="SAM" id="MobiDB-lite"/>
    </source>
</evidence>
<feature type="compositionally biased region" description="Polar residues" evidence="2">
    <location>
        <begin position="308"/>
        <end position="324"/>
    </location>
</feature>
<feature type="compositionally biased region" description="Acidic residues" evidence="2">
    <location>
        <begin position="237"/>
        <end position="260"/>
    </location>
</feature>
<evidence type="ECO:0000313" key="3">
    <source>
        <dbReference type="EMBL" id="KAK0625430.1"/>
    </source>
</evidence>
<proteinExistence type="predicted"/>
<dbReference type="EMBL" id="JAULSR010000003">
    <property type="protein sequence ID" value="KAK0625430.1"/>
    <property type="molecule type" value="Genomic_DNA"/>
</dbReference>
<reference evidence="3" key="1">
    <citation type="submission" date="2023-06" db="EMBL/GenBank/DDBJ databases">
        <title>Genome-scale phylogeny and comparative genomics of the fungal order Sordariales.</title>
        <authorList>
            <consortium name="Lawrence Berkeley National Laboratory"/>
            <person name="Hensen N."/>
            <person name="Bonometti L."/>
            <person name="Westerberg I."/>
            <person name="Brannstrom I.O."/>
            <person name="Guillou S."/>
            <person name="Cros-Aarteil S."/>
            <person name="Calhoun S."/>
            <person name="Haridas S."/>
            <person name="Kuo A."/>
            <person name="Mondo S."/>
            <person name="Pangilinan J."/>
            <person name="Riley R."/>
            <person name="LaButti K."/>
            <person name="Andreopoulos B."/>
            <person name="Lipzen A."/>
            <person name="Chen C."/>
            <person name="Yanf M."/>
            <person name="Daum C."/>
            <person name="Ng V."/>
            <person name="Clum A."/>
            <person name="Steindorff A."/>
            <person name="Ohm R."/>
            <person name="Martin F."/>
            <person name="Silar P."/>
            <person name="Natvig D."/>
            <person name="Lalanne C."/>
            <person name="Gautier V."/>
            <person name="Ament-velasquez S.L."/>
            <person name="Kruys A."/>
            <person name="Hutchinson M.I."/>
            <person name="Powell A.J."/>
            <person name="Barry K."/>
            <person name="Miller A.N."/>
            <person name="Grigoriev I.V."/>
            <person name="Debuchy R."/>
            <person name="Gladieux P."/>
            <person name="Thoren M.H."/>
            <person name="Johannesson H."/>
        </authorList>
    </citation>
    <scope>NUCLEOTIDE SEQUENCE</scope>
    <source>
        <strain evidence="3">SMH3391-2</strain>
    </source>
</reference>
<dbReference type="Proteomes" id="UP001174934">
    <property type="component" value="Unassembled WGS sequence"/>
</dbReference>
<dbReference type="AlphaFoldDB" id="A0AA40C560"/>
<sequence>MSRTKTPIMSLDKKYPTKHRWSQLDPGVWTTSGFHFETTPDFNKKLRCGLLLSSFTSVPTSDVDPQKRDTWNKFRILNCVAVQFRAMVFYKSWFGHETFWYHVRRDTLRGPVGSSEEIAQIFINARSAYIFRNEDRTHTNKATRVVDSWISFLKKCAHKAPSTDIEAWMKRRNEWAALRDGGSLVDSGVYKDHLLTVRKKIQNPIIAIDSDSDSIDSSPKSRIVDELSSSGSSDGGSEGEGESDSESGSEIESETEAESESDGRSLTILPPKSILSAPPKSVAKPITTAKRKTSGAPCNRPAKRQASAAFQPTGSTHSTCQPPSLQLKAASDAGSSVSSLGPGSSSSGTDEETTETTTIVHLQAELQQVQEELEKVSKIVNGRSKYIRSEIRQRLQDVGSTVTQDVAHVTARLDGLVGDLVGQKHECQNDRKDNAKTLQGLESRIVAVQERMVRKLRLFRNRNNRVRARVDELEKQTNVAPGLLHDRGELERQAHAADKEASALTEEVQRLALKVKELGGITNAHGPGSVIAALQSHRTKTFRRLTELEAVLDMGPSSPGSVRSGLEKLVLDQGILIERQGRELERLRGDQGRLIERQGRELDSLRREMSSLKARSTAPPPPPVVQSHSWPRYSQLPGSGVGNYR</sequence>
<feature type="compositionally biased region" description="Low complexity" evidence="2">
    <location>
        <begin position="334"/>
        <end position="348"/>
    </location>
</feature>
<protein>
    <submittedName>
        <fullName evidence="3">Uncharacterized protein</fullName>
    </submittedName>
</protein>
<feature type="region of interest" description="Disordered" evidence="2">
    <location>
        <begin position="209"/>
        <end position="356"/>
    </location>
</feature>
<comment type="caution">
    <text evidence="3">The sequence shown here is derived from an EMBL/GenBank/DDBJ whole genome shotgun (WGS) entry which is preliminary data.</text>
</comment>
<name>A0AA40C560_9PEZI</name>
<evidence type="ECO:0000256" key="1">
    <source>
        <dbReference type="SAM" id="Coils"/>
    </source>
</evidence>
<feature type="compositionally biased region" description="Basic and acidic residues" evidence="2">
    <location>
        <begin position="598"/>
        <end position="610"/>
    </location>
</feature>
<gene>
    <name evidence="3" type="ORF">B0T17DRAFT_273118</name>
</gene>
<accession>A0AA40C560</accession>
<feature type="coiled-coil region" evidence="1">
    <location>
        <begin position="456"/>
        <end position="514"/>
    </location>
</feature>